<evidence type="ECO:0000313" key="3">
    <source>
        <dbReference type="Proteomes" id="UP001174936"/>
    </source>
</evidence>
<keyword evidence="3" id="KW-1185">Reference proteome</keyword>
<gene>
    <name evidence="2" type="ORF">B0T16DRAFT_417207</name>
</gene>
<reference evidence="2" key="1">
    <citation type="submission" date="2023-06" db="EMBL/GenBank/DDBJ databases">
        <title>Genome-scale phylogeny and comparative genomics of the fungal order Sordariales.</title>
        <authorList>
            <consortium name="Lawrence Berkeley National Laboratory"/>
            <person name="Hensen N."/>
            <person name="Bonometti L."/>
            <person name="Westerberg I."/>
            <person name="Brannstrom I.O."/>
            <person name="Guillou S."/>
            <person name="Cros-Aarteil S."/>
            <person name="Calhoun S."/>
            <person name="Haridas S."/>
            <person name="Kuo A."/>
            <person name="Mondo S."/>
            <person name="Pangilinan J."/>
            <person name="Riley R."/>
            <person name="Labutti K."/>
            <person name="Andreopoulos B."/>
            <person name="Lipzen A."/>
            <person name="Chen C."/>
            <person name="Yanf M."/>
            <person name="Daum C."/>
            <person name="Ng V."/>
            <person name="Clum A."/>
            <person name="Steindorff A."/>
            <person name="Ohm R."/>
            <person name="Martin F."/>
            <person name="Silar P."/>
            <person name="Natvig D."/>
            <person name="Lalanne C."/>
            <person name="Gautier V."/>
            <person name="Ament-Velasquez S.L."/>
            <person name="Kruys A."/>
            <person name="Hutchinson M.I."/>
            <person name="Powell A.J."/>
            <person name="Barry K."/>
            <person name="Miller A.N."/>
            <person name="Grigoriev I.V."/>
            <person name="Debuchy R."/>
            <person name="Gladieux P."/>
            <person name="Thoren M.H."/>
            <person name="Johannesson H."/>
        </authorList>
    </citation>
    <scope>NUCLEOTIDE SEQUENCE</scope>
    <source>
        <strain evidence="2">SMH2532-1</strain>
    </source>
</reference>
<accession>A0AA40CMR8</accession>
<organism evidence="2 3">
    <name type="scientific">Cercophora newfieldiana</name>
    <dbReference type="NCBI Taxonomy" id="92897"/>
    <lineage>
        <taxon>Eukaryota</taxon>
        <taxon>Fungi</taxon>
        <taxon>Dikarya</taxon>
        <taxon>Ascomycota</taxon>
        <taxon>Pezizomycotina</taxon>
        <taxon>Sordariomycetes</taxon>
        <taxon>Sordariomycetidae</taxon>
        <taxon>Sordariales</taxon>
        <taxon>Lasiosphaeriaceae</taxon>
        <taxon>Cercophora</taxon>
    </lineage>
</organism>
<evidence type="ECO:0000313" key="2">
    <source>
        <dbReference type="EMBL" id="KAK0644137.1"/>
    </source>
</evidence>
<proteinExistence type="predicted"/>
<name>A0AA40CMR8_9PEZI</name>
<comment type="caution">
    <text evidence="2">The sequence shown here is derived from an EMBL/GenBank/DDBJ whole genome shotgun (WGS) entry which is preliminary data.</text>
</comment>
<dbReference type="PANTHER" id="PTHR39603:SF1">
    <property type="entry name" value="CYANOVIRIN-N DOMAIN-CONTAINING PROTEIN"/>
    <property type="match status" value="1"/>
</dbReference>
<evidence type="ECO:0000256" key="1">
    <source>
        <dbReference type="SAM" id="SignalP"/>
    </source>
</evidence>
<dbReference type="AlphaFoldDB" id="A0AA40CMR8"/>
<dbReference type="EMBL" id="JAULSV010000005">
    <property type="protein sequence ID" value="KAK0644137.1"/>
    <property type="molecule type" value="Genomic_DNA"/>
</dbReference>
<dbReference type="PANTHER" id="PTHR39603">
    <property type="entry name" value="CYANOVIRIN-N DOMAIN-CONTAINING PROTEIN"/>
    <property type="match status" value="1"/>
</dbReference>
<feature type="chain" id="PRO_5041272071" evidence="1">
    <location>
        <begin position="20"/>
        <end position="176"/>
    </location>
</feature>
<sequence length="176" mass="18346">MVNFALPLFALGMAASIAASPVADTTFSFSAWVEDIIANPDTALSADEAVDAAIAAANVTNSGNLLSKRLNCDPPGFRPAPARDAAACVEDLARKGRSGIDCVIPAGQSNIQMCRIGNAVIVGSRADSARQSANCNDVARAIGFVFDSCYRPQDDTVKGSEIVPTNNRMQANVNRA</sequence>
<feature type="signal peptide" evidence="1">
    <location>
        <begin position="1"/>
        <end position="19"/>
    </location>
</feature>
<protein>
    <submittedName>
        <fullName evidence="2">Uncharacterized protein</fullName>
    </submittedName>
</protein>
<dbReference type="Proteomes" id="UP001174936">
    <property type="component" value="Unassembled WGS sequence"/>
</dbReference>
<keyword evidence="1" id="KW-0732">Signal</keyword>